<dbReference type="Gene3D" id="3.40.50.1820">
    <property type="entry name" value="alpha/beta hydrolase"/>
    <property type="match status" value="1"/>
</dbReference>
<dbReference type="InterPro" id="IPR050583">
    <property type="entry name" value="Mycobacterial_A85_antigen"/>
</dbReference>
<dbReference type="InterPro" id="IPR000801">
    <property type="entry name" value="Esterase-like"/>
</dbReference>
<dbReference type="EMBL" id="JBHUMO010000003">
    <property type="protein sequence ID" value="MFD2727960.1"/>
    <property type="molecule type" value="Genomic_DNA"/>
</dbReference>
<protein>
    <submittedName>
        <fullName evidence="1">Esterase family protein</fullName>
    </submittedName>
</protein>
<comment type="caution">
    <text evidence="1">The sequence shown here is derived from an EMBL/GenBank/DDBJ whole genome shotgun (WGS) entry which is preliminary data.</text>
</comment>
<dbReference type="SUPFAM" id="SSF53474">
    <property type="entry name" value="alpha/beta-Hydrolases"/>
    <property type="match status" value="1"/>
</dbReference>
<dbReference type="Proteomes" id="UP001597427">
    <property type="component" value="Unassembled WGS sequence"/>
</dbReference>
<gene>
    <name evidence="1" type="ORF">ACFSR0_00705</name>
</gene>
<organism evidence="1 2">
    <name type="scientific">Enterococcus camelliae</name>
    <dbReference type="NCBI Taxonomy" id="453959"/>
    <lineage>
        <taxon>Bacteria</taxon>
        <taxon>Bacillati</taxon>
        <taxon>Bacillota</taxon>
        <taxon>Bacilli</taxon>
        <taxon>Lactobacillales</taxon>
        <taxon>Enterococcaceae</taxon>
        <taxon>Enterococcus</taxon>
    </lineage>
</organism>
<dbReference type="InterPro" id="IPR029058">
    <property type="entry name" value="AB_hydrolase_fold"/>
</dbReference>
<proteinExistence type="predicted"/>
<dbReference type="PANTHER" id="PTHR48098">
    <property type="entry name" value="ENTEROCHELIN ESTERASE-RELATED"/>
    <property type="match status" value="1"/>
</dbReference>
<sequence>MTNDTRSFYSQTLQKEMLFQKYGYAGKPILVFPSSGGSSYEFADFGMIDACRPFIDRGLIQFYTADSYDNESWLNLAKSGQEKAEAHSRYEAYILHELIPYIAYECNWYGKIGVTGCSMGAFHTINFALRHPDVFDVSIAMSGVYDARFFTGEFEENLAIYYQSPIDYLTQMDDPWYLEQYRQNTFVVAVGQGAWEGPHIADTKRLEQVFNQKGIPGWFDYWGPDVAHDWPWWQKQLPYFLTALTDQGIL</sequence>
<name>A0ABW5TFG3_9ENTE</name>
<accession>A0ABW5TFG3</accession>
<dbReference type="RefSeq" id="WP_379978902.1">
    <property type="nucleotide sequence ID" value="NZ_JBHUMO010000003.1"/>
</dbReference>
<evidence type="ECO:0000313" key="1">
    <source>
        <dbReference type="EMBL" id="MFD2727960.1"/>
    </source>
</evidence>
<evidence type="ECO:0000313" key="2">
    <source>
        <dbReference type="Proteomes" id="UP001597427"/>
    </source>
</evidence>
<reference evidence="2" key="1">
    <citation type="journal article" date="2019" name="Int. J. Syst. Evol. Microbiol.">
        <title>The Global Catalogue of Microorganisms (GCM) 10K type strain sequencing project: providing services to taxonomists for standard genome sequencing and annotation.</title>
        <authorList>
            <consortium name="The Broad Institute Genomics Platform"/>
            <consortium name="The Broad Institute Genome Sequencing Center for Infectious Disease"/>
            <person name="Wu L."/>
            <person name="Ma J."/>
        </authorList>
    </citation>
    <scope>NUCLEOTIDE SEQUENCE [LARGE SCALE GENOMIC DNA]</scope>
    <source>
        <strain evidence="2">TISTR 932</strain>
    </source>
</reference>
<dbReference type="Pfam" id="PF00756">
    <property type="entry name" value="Esterase"/>
    <property type="match status" value="1"/>
</dbReference>
<keyword evidence="2" id="KW-1185">Reference proteome</keyword>